<dbReference type="AlphaFoldDB" id="A0A951PZ85"/>
<dbReference type="InterPro" id="IPR052777">
    <property type="entry name" value="Acetyltransferase_Enz"/>
</dbReference>
<proteinExistence type="predicted"/>
<reference evidence="2" key="1">
    <citation type="submission" date="2021-05" db="EMBL/GenBank/DDBJ databases">
        <authorList>
            <person name="Pietrasiak N."/>
            <person name="Ward R."/>
            <person name="Stajich J.E."/>
            <person name="Kurbessoian T."/>
        </authorList>
    </citation>
    <scope>NUCLEOTIDE SEQUENCE</scope>
    <source>
        <strain evidence="2">JT2-VF2</strain>
    </source>
</reference>
<evidence type="ECO:0000259" key="1">
    <source>
        <dbReference type="PROSITE" id="PS51186"/>
    </source>
</evidence>
<reference evidence="2" key="2">
    <citation type="journal article" date="2022" name="Microbiol. Resour. Announc.">
        <title>Metagenome Sequencing to Explore Phylogenomics of Terrestrial Cyanobacteria.</title>
        <authorList>
            <person name="Ward R.D."/>
            <person name="Stajich J.E."/>
            <person name="Johansen J.R."/>
            <person name="Huntemann M."/>
            <person name="Clum A."/>
            <person name="Foster B."/>
            <person name="Foster B."/>
            <person name="Roux S."/>
            <person name="Palaniappan K."/>
            <person name="Varghese N."/>
            <person name="Mukherjee S."/>
            <person name="Reddy T.B.K."/>
            <person name="Daum C."/>
            <person name="Copeland A."/>
            <person name="Chen I.A."/>
            <person name="Ivanova N.N."/>
            <person name="Kyrpides N.C."/>
            <person name="Shapiro N."/>
            <person name="Eloe-Fadrosh E.A."/>
            <person name="Pietrasiak N."/>
        </authorList>
    </citation>
    <scope>NUCLEOTIDE SEQUENCE</scope>
    <source>
        <strain evidence="2">JT2-VF2</strain>
    </source>
</reference>
<dbReference type="EMBL" id="JAHHHN010000011">
    <property type="protein sequence ID" value="MBW4563169.1"/>
    <property type="molecule type" value="Genomic_DNA"/>
</dbReference>
<evidence type="ECO:0000313" key="2">
    <source>
        <dbReference type="EMBL" id="MBW4563169.1"/>
    </source>
</evidence>
<name>A0A951PZ85_9NOST</name>
<dbReference type="InterPro" id="IPR016181">
    <property type="entry name" value="Acyl_CoA_acyltransferase"/>
</dbReference>
<dbReference type="PANTHER" id="PTHR43305:SF1">
    <property type="entry name" value="FAMILY N-ACETYLTRANSFERASE, PUTATIVE (AFU_ORTHOLOGUE AFUA_2G01380)-RELATED"/>
    <property type="match status" value="1"/>
</dbReference>
<dbReference type="Gene3D" id="3.40.630.30">
    <property type="match status" value="1"/>
</dbReference>
<sequence length="174" mass="20442">MLKIIQFETDKHQSHLHELWEEYFTWSNLIFTHELGISFDVSQFLEQHITQLDEFAPPAGRLLLGEYNHKIAGCACLRNISDNIGEVKRMYVRPEFQRKGIGKSLLIALINEASHIDYAKLRLDTAPFTKAALSFYHSLGFYNIEAYFEKIEIPLEHRANWVFMELNLKHEYPQ</sequence>
<dbReference type="CDD" id="cd04301">
    <property type="entry name" value="NAT_SF"/>
    <property type="match status" value="1"/>
</dbReference>
<dbReference type="Pfam" id="PF00583">
    <property type="entry name" value="Acetyltransf_1"/>
    <property type="match status" value="1"/>
</dbReference>
<comment type="caution">
    <text evidence="2">The sequence shown here is derived from an EMBL/GenBank/DDBJ whole genome shotgun (WGS) entry which is preliminary data.</text>
</comment>
<evidence type="ECO:0000313" key="3">
    <source>
        <dbReference type="Proteomes" id="UP000715781"/>
    </source>
</evidence>
<dbReference type="InterPro" id="IPR000182">
    <property type="entry name" value="GNAT_dom"/>
</dbReference>
<dbReference type="Proteomes" id="UP000715781">
    <property type="component" value="Unassembled WGS sequence"/>
</dbReference>
<dbReference type="PROSITE" id="PS51186">
    <property type="entry name" value="GNAT"/>
    <property type="match status" value="1"/>
</dbReference>
<dbReference type="GO" id="GO:0016747">
    <property type="term" value="F:acyltransferase activity, transferring groups other than amino-acyl groups"/>
    <property type="evidence" value="ECO:0007669"/>
    <property type="project" value="InterPro"/>
</dbReference>
<dbReference type="PANTHER" id="PTHR43305">
    <property type="entry name" value="FAMILY N-ACETYLTRANSFERASE, PUTATIVE (AFU_ORTHOLOGUE AFUA_2G01380)-RELATED"/>
    <property type="match status" value="1"/>
</dbReference>
<feature type="domain" description="N-acetyltransferase" evidence="1">
    <location>
        <begin position="2"/>
        <end position="169"/>
    </location>
</feature>
<accession>A0A951PZ85</accession>
<organism evidence="2 3">
    <name type="scientific">Mojavia pulchra JT2-VF2</name>
    <dbReference type="NCBI Taxonomy" id="287848"/>
    <lineage>
        <taxon>Bacteria</taxon>
        <taxon>Bacillati</taxon>
        <taxon>Cyanobacteriota</taxon>
        <taxon>Cyanophyceae</taxon>
        <taxon>Nostocales</taxon>
        <taxon>Nostocaceae</taxon>
    </lineage>
</organism>
<gene>
    <name evidence="2" type="ORF">KME32_18870</name>
</gene>
<protein>
    <submittedName>
        <fullName evidence="2">GNAT family N-acetyltransferase</fullName>
    </submittedName>
</protein>
<dbReference type="SUPFAM" id="SSF55729">
    <property type="entry name" value="Acyl-CoA N-acyltransferases (Nat)"/>
    <property type="match status" value="1"/>
</dbReference>